<dbReference type="PANTHER" id="PTHR11058:SF9">
    <property type="entry name" value="NADH-UBIQUINONE OXIDOREDUCTASE CHAIN 3"/>
    <property type="match status" value="1"/>
</dbReference>
<dbReference type="GO" id="GO:0031966">
    <property type="term" value="C:mitochondrial membrane"/>
    <property type="evidence" value="ECO:0007669"/>
    <property type="project" value="UniProtKB-SubCell"/>
</dbReference>
<dbReference type="EMBL" id="MG431821">
    <property type="protein sequence ID" value="ATZ68904.1"/>
    <property type="molecule type" value="Genomic_DNA"/>
</dbReference>
<evidence type="ECO:0000256" key="6">
    <source>
        <dbReference type="ARBA" id="ARBA00022989"/>
    </source>
</evidence>
<comment type="catalytic activity">
    <reaction evidence="8 9">
        <text>a ubiquinone + NADH + 5 H(+)(in) = a ubiquinol + NAD(+) + 4 H(+)(out)</text>
        <dbReference type="Rhea" id="RHEA:29091"/>
        <dbReference type="Rhea" id="RHEA-COMP:9565"/>
        <dbReference type="Rhea" id="RHEA-COMP:9566"/>
        <dbReference type="ChEBI" id="CHEBI:15378"/>
        <dbReference type="ChEBI" id="CHEBI:16389"/>
        <dbReference type="ChEBI" id="CHEBI:17976"/>
        <dbReference type="ChEBI" id="CHEBI:57540"/>
        <dbReference type="ChEBI" id="CHEBI:57945"/>
        <dbReference type="EC" id="7.1.1.2"/>
    </reaction>
</comment>
<evidence type="ECO:0000313" key="10">
    <source>
        <dbReference type="EMBL" id="ATZ68904.1"/>
    </source>
</evidence>
<accession>A0A2H4U901</accession>
<gene>
    <name evidence="10" type="primary">NAD3</name>
</gene>
<comment type="subcellular location">
    <subcellularLocation>
        <location evidence="1">Membrane</location>
    </subcellularLocation>
    <subcellularLocation>
        <location evidence="9">Mitochondrion membrane</location>
        <topology evidence="9">Multi-pass membrane protein</topology>
    </subcellularLocation>
</comment>
<dbReference type="GO" id="GO:0030964">
    <property type="term" value="C:NADH dehydrogenase complex"/>
    <property type="evidence" value="ECO:0007669"/>
    <property type="project" value="TreeGrafter"/>
</dbReference>
<keyword evidence="4 9" id="KW-0813">Transport</keyword>
<feature type="transmembrane region" description="Helical" evidence="9">
    <location>
        <begin position="107"/>
        <end position="131"/>
    </location>
</feature>
<sequence>MVPYYASFSDFIIPSHPVSDCPGSSEVGLNYMVFVFLFSIALMYMSFSVGQRARNNMDKKIAFECGFDPLSNPRMPFSLPYFLVALLFLIFDVEVVLLLGVCFSLDSVFITLSPFSLFLCVLFCFILLVGLMHEINEGSLIWRH</sequence>
<keyword evidence="5 9" id="KW-0812">Transmembrane</keyword>
<name>A0A2H4U901_SPISA</name>
<dbReference type="EC" id="7.1.1.2" evidence="9"/>
<keyword evidence="7 9" id="KW-0472">Membrane</keyword>
<dbReference type="GO" id="GO:0008137">
    <property type="term" value="F:NADH dehydrogenase (ubiquinone) activity"/>
    <property type="evidence" value="ECO:0007669"/>
    <property type="project" value="UniProtKB-UniRule"/>
</dbReference>
<evidence type="ECO:0000256" key="8">
    <source>
        <dbReference type="ARBA" id="ARBA00049551"/>
    </source>
</evidence>
<keyword evidence="9" id="KW-0520">NAD</keyword>
<evidence type="ECO:0000256" key="3">
    <source>
        <dbReference type="ARBA" id="ARBA00021007"/>
    </source>
</evidence>
<dbReference type="InterPro" id="IPR000440">
    <property type="entry name" value="NADH_UbQ/plastoQ_OxRdtase_su3"/>
</dbReference>
<protein>
    <recommendedName>
        <fullName evidence="3 9">NADH-ubiquinone oxidoreductase chain 3</fullName>
        <ecNumber evidence="9">7.1.1.2</ecNumber>
    </recommendedName>
</protein>
<dbReference type="Gene3D" id="1.20.58.1610">
    <property type="entry name" value="NADH:ubiquinone/plastoquinone oxidoreductase, chain 3"/>
    <property type="match status" value="1"/>
</dbReference>
<keyword evidence="9" id="KW-0679">Respiratory chain</keyword>
<feature type="transmembrane region" description="Helical" evidence="9">
    <location>
        <begin position="29"/>
        <end position="50"/>
    </location>
</feature>
<feature type="transmembrane region" description="Helical" evidence="9">
    <location>
        <begin position="79"/>
        <end position="101"/>
    </location>
</feature>
<keyword evidence="9" id="KW-0249">Electron transport</keyword>
<comment type="function">
    <text evidence="9">Core subunit of the mitochondrial membrane respiratory chain NADH dehydrogenase (Complex I) which catalyzes electron transfer from NADH through the respiratory chain, using ubiquinone as an electron acceptor. Essential for the catalytic activity of complex I.</text>
</comment>
<dbReference type="AlphaFoldDB" id="A0A2H4U901"/>
<organism evidence="10">
    <name type="scientific">Spisula sachalinensis</name>
    <name type="common">Sakhalin surf-clam</name>
    <name type="synonym">Pseudocardium sachalinense</name>
    <dbReference type="NCBI Taxonomy" id="81899"/>
    <lineage>
        <taxon>Eukaryota</taxon>
        <taxon>Metazoa</taxon>
        <taxon>Spiralia</taxon>
        <taxon>Lophotrochozoa</taxon>
        <taxon>Mollusca</taxon>
        <taxon>Bivalvia</taxon>
        <taxon>Autobranchia</taxon>
        <taxon>Heteroconchia</taxon>
        <taxon>Euheterodonta</taxon>
        <taxon>Imparidentia</taxon>
        <taxon>Neoheterodontei</taxon>
        <taxon>Venerida</taxon>
        <taxon>Mactroidea</taxon>
        <taxon>Mactridae</taxon>
        <taxon>Pseudocardium</taxon>
    </lineage>
</organism>
<keyword evidence="9" id="KW-1278">Translocase</keyword>
<evidence type="ECO:0000256" key="4">
    <source>
        <dbReference type="ARBA" id="ARBA00022448"/>
    </source>
</evidence>
<dbReference type="PANTHER" id="PTHR11058">
    <property type="entry name" value="NADH-UBIQUINONE OXIDOREDUCTASE CHAIN 3"/>
    <property type="match status" value="1"/>
</dbReference>
<proteinExistence type="inferred from homology"/>
<dbReference type="InterPro" id="IPR038430">
    <property type="entry name" value="NDAH_ubi_oxred_su3_sf"/>
</dbReference>
<evidence type="ECO:0000256" key="1">
    <source>
        <dbReference type="ARBA" id="ARBA00004370"/>
    </source>
</evidence>
<evidence type="ECO:0000256" key="9">
    <source>
        <dbReference type="RuleBase" id="RU003640"/>
    </source>
</evidence>
<geneLocation type="mitochondrion" evidence="10"/>
<comment type="similarity">
    <text evidence="2 9">Belongs to the complex I subunit 3 family.</text>
</comment>
<evidence type="ECO:0000256" key="5">
    <source>
        <dbReference type="ARBA" id="ARBA00022692"/>
    </source>
</evidence>
<reference evidence="10" key="1">
    <citation type="submission" date="2017-11" db="EMBL/GenBank/DDBJ databases">
        <title>Complete mitochondrial genome of the Pseudocardium sachalinense.</title>
        <authorList>
            <person name="Li J."/>
            <person name="Zhang Y."/>
            <person name="Li S."/>
            <person name="Sun M."/>
            <person name="Xiao J."/>
            <person name="Xu G."/>
        </authorList>
    </citation>
    <scope>NUCLEOTIDE SEQUENCE</scope>
</reference>
<keyword evidence="6 9" id="KW-1133">Transmembrane helix</keyword>
<dbReference type="Pfam" id="PF00507">
    <property type="entry name" value="Oxidored_q4"/>
    <property type="match status" value="1"/>
</dbReference>
<keyword evidence="9" id="KW-0830">Ubiquinone</keyword>
<evidence type="ECO:0000256" key="2">
    <source>
        <dbReference type="ARBA" id="ARBA00008472"/>
    </source>
</evidence>
<evidence type="ECO:0000256" key="7">
    <source>
        <dbReference type="ARBA" id="ARBA00023136"/>
    </source>
</evidence>
<keyword evidence="9 10" id="KW-0496">Mitochondrion</keyword>